<organism evidence="2 3">
    <name type="scientific">Rickettsia tamurae subsp. buchneri</name>
    <dbReference type="NCBI Taxonomy" id="1462938"/>
    <lineage>
        <taxon>Bacteria</taxon>
        <taxon>Pseudomonadati</taxon>
        <taxon>Pseudomonadota</taxon>
        <taxon>Alphaproteobacteria</taxon>
        <taxon>Rickettsiales</taxon>
        <taxon>Rickettsiaceae</taxon>
        <taxon>Rickettsieae</taxon>
        <taxon>Rickettsia</taxon>
        <taxon>spotted fever group</taxon>
    </lineage>
</organism>
<evidence type="ECO:0000313" key="3">
    <source>
        <dbReference type="Proteomes" id="UP000027161"/>
    </source>
</evidence>
<reference evidence="2 3" key="1">
    <citation type="submission" date="2014-02" db="EMBL/GenBank/DDBJ databases">
        <title>Draft genome sequence of Rickettsia buchneri sp. nov. ISO7T.</title>
        <authorList>
            <person name="Felsheim R.F."/>
            <person name="Kurtti T.J."/>
            <person name="Munderloh U.G."/>
        </authorList>
    </citation>
    <scope>NUCLEOTIDE SEQUENCE [LARGE SCALE GENOMIC DNA]</scope>
    <source>
        <strain evidence="3">ISO7</strain>
        <plasmid evidence="2">pREISMN_1</plasmid>
    </source>
</reference>
<dbReference type="InterPro" id="IPR016032">
    <property type="entry name" value="Sig_transdc_resp-reg_C-effctor"/>
</dbReference>
<dbReference type="Pfam" id="PF00196">
    <property type="entry name" value="GerE"/>
    <property type="match status" value="1"/>
</dbReference>
<dbReference type="EMBL" id="JFKF01000199">
    <property type="protein sequence ID" value="KDO02221.1"/>
    <property type="molecule type" value="Genomic_DNA"/>
</dbReference>
<name>A0A8E0WKL9_9RICK</name>
<protein>
    <submittedName>
        <fullName evidence="2">Bacterial regulatory protein, luxR family</fullName>
    </submittedName>
</protein>
<dbReference type="Gene3D" id="1.10.10.10">
    <property type="entry name" value="Winged helix-like DNA-binding domain superfamily/Winged helix DNA-binding domain"/>
    <property type="match status" value="1"/>
</dbReference>
<feature type="domain" description="HTH luxR-type" evidence="1">
    <location>
        <begin position="14"/>
        <end position="71"/>
    </location>
</feature>
<dbReference type="InterPro" id="IPR036388">
    <property type="entry name" value="WH-like_DNA-bd_sf"/>
</dbReference>
<dbReference type="GO" id="GO:0006355">
    <property type="term" value="P:regulation of DNA-templated transcription"/>
    <property type="evidence" value="ECO:0007669"/>
    <property type="project" value="InterPro"/>
</dbReference>
<evidence type="ECO:0000313" key="2">
    <source>
        <dbReference type="EMBL" id="KDO02221.1"/>
    </source>
</evidence>
<dbReference type="GO" id="GO:0003677">
    <property type="term" value="F:DNA binding"/>
    <property type="evidence" value="ECO:0007669"/>
    <property type="project" value="InterPro"/>
</dbReference>
<proteinExistence type="predicted"/>
<keyword evidence="2" id="KW-0614">Plasmid</keyword>
<keyword evidence="3" id="KW-1185">Reference proteome</keyword>
<comment type="caution">
    <text evidence="2">The sequence shown here is derived from an EMBL/GenBank/DDBJ whole genome shotgun (WGS) entry which is preliminary data.</text>
</comment>
<accession>A0A8E0WKL9</accession>
<sequence>MPTIDQNKITQIQGIKFTSREIDIIACLLNINGRKRVAEILNISPRTVEVHIKNILKKTGRSSQDEIKDFVCKSDQKSLMHRHYLQLLLNKIFLTQLIKISSQFKNQNIACYIEEPDLESTRRIVEYLKIAGIVIINTPNTSNRCYQLTILNKHKLLEISQNNNQHVREKIFLFSNKELRDKFLNQYTNYNVIDCFQADQIYSAVFKIIQILAPNINLKYEIEDFYKQKERVINLKIDL</sequence>
<dbReference type="InterPro" id="IPR000792">
    <property type="entry name" value="Tscrpt_reg_LuxR_C"/>
</dbReference>
<dbReference type="RefSeq" id="WP_008581350.1">
    <property type="nucleotide sequence ID" value="NZ_JFKF01000199.1"/>
</dbReference>
<dbReference type="Proteomes" id="UP000027161">
    <property type="component" value="Unassembled WGS sequence"/>
</dbReference>
<dbReference type="SUPFAM" id="SSF46894">
    <property type="entry name" value="C-terminal effector domain of the bipartite response regulators"/>
    <property type="match status" value="1"/>
</dbReference>
<evidence type="ECO:0000259" key="1">
    <source>
        <dbReference type="SMART" id="SM00421"/>
    </source>
</evidence>
<dbReference type="AlphaFoldDB" id="A0A8E0WKL9"/>
<geneLocation type="plasmid" evidence="2">
    <name>pREISMN_1</name>
</geneLocation>
<gene>
    <name evidence="2" type="ORF">REISMN_08115</name>
</gene>
<dbReference type="SMART" id="SM00421">
    <property type="entry name" value="HTH_LUXR"/>
    <property type="match status" value="1"/>
</dbReference>